<name>A0A0F2DV71_9STRE</name>
<feature type="transmembrane region" description="Helical" evidence="1">
    <location>
        <begin position="72"/>
        <end position="92"/>
    </location>
</feature>
<feature type="transmembrane region" description="Helical" evidence="1">
    <location>
        <begin position="143"/>
        <end position="165"/>
    </location>
</feature>
<evidence type="ECO:0000313" key="2">
    <source>
        <dbReference type="EMBL" id="KJQ74064.1"/>
    </source>
</evidence>
<dbReference type="EMBL" id="JYGT01000010">
    <property type="protein sequence ID" value="KJQ74064.1"/>
    <property type="molecule type" value="Genomic_DNA"/>
</dbReference>
<proteinExistence type="predicted"/>
<dbReference type="PATRIC" id="fig|28037.216.peg.1552"/>
<reference evidence="2 3" key="1">
    <citation type="submission" date="2015-02" db="EMBL/GenBank/DDBJ databases">
        <title>Evolution of amylase-binding proteins of oral streptococcal species.</title>
        <authorList>
            <person name="Haase E.M."/>
        </authorList>
    </citation>
    <scope>NUCLEOTIDE SEQUENCE [LARGE SCALE GENOMIC DNA]</scope>
    <source>
        <strain evidence="2 3">UC921A</strain>
    </source>
</reference>
<feature type="transmembrane region" description="Helical" evidence="1">
    <location>
        <begin position="104"/>
        <end position="123"/>
    </location>
</feature>
<dbReference type="Proteomes" id="UP000033489">
    <property type="component" value="Unassembled WGS sequence"/>
</dbReference>
<keyword evidence="1" id="KW-0472">Membrane</keyword>
<sequence>MKQESKRQKTLKKHQKSKRKIGLLDRMNLWFVQHSTIGWILDASVLLFSALGILCLLYGTTFIPSPYRELHYSFPLFLNLFVLVNSSYHTFFRTLRKDWISLRNFANMFLYPNGIACVFQLTIGMTSKRGTRLLPIWALDYRYIWFPLVTYFIFFLLPIVIIIISKHIEKKKGKKENKENPLK</sequence>
<dbReference type="OrthoDB" id="2222271at2"/>
<organism evidence="2 3">
    <name type="scientific">Streptococcus infantis</name>
    <dbReference type="NCBI Taxonomy" id="68892"/>
    <lineage>
        <taxon>Bacteria</taxon>
        <taxon>Bacillati</taxon>
        <taxon>Bacillota</taxon>
        <taxon>Bacilli</taxon>
        <taxon>Lactobacillales</taxon>
        <taxon>Streptococcaceae</taxon>
        <taxon>Streptococcus</taxon>
    </lineage>
</organism>
<evidence type="ECO:0000256" key="1">
    <source>
        <dbReference type="SAM" id="Phobius"/>
    </source>
</evidence>
<gene>
    <name evidence="2" type="ORF">TZ94_01585</name>
</gene>
<comment type="caution">
    <text evidence="2">The sequence shown here is derived from an EMBL/GenBank/DDBJ whole genome shotgun (WGS) entry which is preliminary data.</text>
</comment>
<protein>
    <submittedName>
        <fullName evidence="2">Uncharacterized protein</fullName>
    </submittedName>
</protein>
<dbReference type="AlphaFoldDB" id="A0A0F2DV71"/>
<keyword evidence="1" id="KW-1133">Transmembrane helix</keyword>
<accession>A0A0F2DV71</accession>
<keyword evidence="1" id="KW-0812">Transmembrane</keyword>
<evidence type="ECO:0000313" key="3">
    <source>
        <dbReference type="Proteomes" id="UP000033489"/>
    </source>
</evidence>
<dbReference type="RefSeq" id="WP_045615808.1">
    <property type="nucleotide sequence ID" value="NZ_JYGT01000010.1"/>
</dbReference>
<feature type="transmembrane region" description="Helical" evidence="1">
    <location>
        <begin position="36"/>
        <end position="60"/>
    </location>
</feature>